<sequence>MGLLNNGIWQDKWYDTDSTGGRFERHESQFRNWITPDGSAGPDGKAGFKAEAGRYHLYVAYACPWAHRALVFRKLKGLEDMIDVSYTHWFMGENGWTFKDDPDGIVGDKLFGSDFMYEIYLKADPHYTGRVTVPTLWDKQQNTIVSNESADIIRMFNSAFDGVGAADGDYYPAEKQAEIDDINERVYHTVNNGVYKAGFATAQDAYEEAVFPLFESLDWLDEKLGKSRFLTGDTPTEADWRLWTTLYRFDLVYHGHFKCNILRLVDYSNLWPYARDLYQWPGIAETVNPMHAQRHYYESHDMVNPTRVVPAGPDIDWEKPHGRG</sequence>
<dbReference type="CDD" id="cd03190">
    <property type="entry name" value="GST_C_Omega_like"/>
    <property type="match status" value="1"/>
</dbReference>
<dbReference type="InterPro" id="IPR047047">
    <property type="entry name" value="GST_Omega-like_C"/>
</dbReference>
<dbReference type="GO" id="GO:0004364">
    <property type="term" value="F:glutathione transferase activity"/>
    <property type="evidence" value="ECO:0007669"/>
    <property type="project" value="InterPro"/>
</dbReference>
<dbReference type="PANTHER" id="PTHR32419:SF6">
    <property type="entry name" value="GLUTATHIONE S-TRANSFERASE OMEGA-LIKE 1-RELATED"/>
    <property type="match status" value="1"/>
</dbReference>
<dbReference type="Gene3D" id="1.20.1050.10">
    <property type="match status" value="1"/>
</dbReference>
<dbReference type="Gene3D" id="3.40.30.10">
    <property type="entry name" value="Glutaredoxin"/>
    <property type="match status" value="1"/>
</dbReference>
<feature type="binding site" evidence="2">
    <location>
        <begin position="130"/>
        <end position="133"/>
    </location>
    <ligand>
        <name>glutathione</name>
        <dbReference type="ChEBI" id="CHEBI:57925"/>
    </ligand>
</feature>
<dbReference type="InterPro" id="IPR036249">
    <property type="entry name" value="Thioredoxin-like_sf"/>
</dbReference>
<dbReference type="InterPro" id="IPR010987">
    <property type="entry name" value="Glutathione-S-Trfase_C-like"/>
</dbReference>
<dbReference type="EMBL" id="QWGA01000002">
    <property type="protein sequence ID" value="RIJ33245.1"/>
    <property type="molecule type" value="Genomic_DNA"/>
</dbReference>
<dbReference type="InterPro" id="IPR016639">
    <property type="entry name" value="GST_Omega/GSH"/>
</dbReference>
<feature type="binding site" evidence="2">
    <location>
        <position position="96"/>
    </location>
    <ligand>
        <name>glutathione</name>
        <dbReference type="ChEBI" id="CHEBI:57925"/>
    </ligand>
</feature>
<evidence type="ECO:0000313" key="6">
    <source>
        <dbReference type="Proteomes" id="UP000265845"/>
    </source>
</evidence>
<dbReference type="SFLD" id="SFLDG01206">
    <property type="entry name" value="Xi.1"/>
    <property type="match status" value="1"/>
</dbReference>
<dbReference type="SFLD" id="SFLDG01148">
    <property type="entry name" value="Xi_(cytGST)"/>
    <property type="match status" value="1"/>
</dbReference>
<feature type="binding site" evidence="2">
    <location>
        <begin position="148"/>
        <end position="149"/>
    </location>
    <ligand>
        <name>glutathione</name>
        <dbReference type="ChEBI" id="CHEBI:57925"/>
    </ligand>
</feature>
<dbReference type="InterPro" id="IPR040079">
    <property type="entry name" value="Glutathione_S-Trfase"/>
</dbReference>
<dbReference type="PROSITE" id="PS50405">
    <property type="entry name" value="GST_CTER"/>
    <property type="match status" value="1"/>
</dbReference>
<feature type="active site" description="Proton donor/acceptor" evidence="1">
    <location>
        <position position="195"/>
    </location>
</feature>
<feature type="site" description="Lowers pKa of active site Cys" evidence="3">
    <location>
        <position position="296"/>
    </location>
</feature>
<accession>A0A399RUX3</accession>
<feature type="domain" description="GST C-terminal" evidence="4">
    <location>
        <begin position="172"/>
        <end position="299"/>
    </location>
</feature>
<feature type="site" description="Lowers pKa of active site Cys" evidence="3">
    <location>
        <position position="253"/>
    </location>
</feature>
<dbReference type="Proteomes" id="UP000265845">
    <property type="component" value="Unassembled WGS sequence"/>
</dbReference>
<dbReference type="FunFam" id="3.40.30.10:FF:000058">
    <property type="entry name" value="Glutathione S-transferase, omega"/>
    <property type="match status" value="1"/>
</dbReference>
<feature type="active site" description="Nucleophile" evidence="1">
    <location>
        <position position="63"/>
    </location>
</feature>
<dbReference type="Pfam" id="PF13409">
    <property type="entry name" value="GST_N_2"/>
    <property type="match status" value="1"/>
</dbReference>
<evidence type="ECO:0000256" key="2">
    <source>
        <dbReference type="PIRSR" id="PIRSR015753-2"/>
    </source>
</evidence>
<dbReference type="OrthoDB" id="9769158at2"/>
<protein>
    <submittedName>
        <fullName evidence="5">Glutathione S-transferase family protein</fullName>
    </submittedName>
</protein>
<name>A0A399RUX3_9PROT</name>
<evidence type="ECO:0000259" key="4">
    <source>
        <dbReference type="PROSITE" id="PS50405"/>
    </source>
</evidence>
<evidence type="ECO:0000313" key="5">
    <source>
        <dbReference type="EMBL" id="RIJ33245.1"/>
    </source>
</evidence>
<dbReference type="SUPFAM" id="SSF52833">
    <property type="entry name" value="Thioredoxin-like"/>
    <property type="match status" value="1"/>
</dbReference>
<dbReference type="SUPFAM" id="SSF47616">
    <property type="entry name" value="GST C-terminal domain-like"/>
    <property type="match status" value="1"/>
</dbReference>
<dbReference type="AlphaFoldDB" id="A0A399RUX3"/>
<gene>
    <name evidence="5" type="ORF">D1222_00365</name>
</gene>
<proteinExistence type="predicted"/>
<dbReference type="PIRSF" id="PIRSF015753">
    <property type="entry name" value="GST"/>
    <property type="match status" value="1"/>
</dbReference>
<evidence type="ECO:0000256" key="1">
    <source>
        <dbReference type="PIRSR" id="PIRSR015753-1"/>
    </source>
</evidence>
<dbReference type="Pfam" id="PF13410">
    <property type="entry name" value="GST_C_2"/>
    <property type="match status" value="1"/>
</dbReference>
<dbReference type="InterPro" id="IPR036282">
    <property type="entry name" value="Glutathione-S-Trfase_C_sf"/>
</dbReference>
<keyword evidence="5" id="KW-0808">Transferase</keyword>
<keyword evidence="6" id="KW-1185">Reference proteome</keyword>
<dbReference type="PANTHER" id="PTHR32419">
    <property type="entry name" value="GLUTATHIONYL-HYDROQUINONE REDUCTASE"/>
    <property type="match status" value="1"/>
</dbReference>
<evidence type="ECO:0000256" key="3">
    <source>
        <dbReference type="PIRSR" id="PIRSR015753-3"/>
    </source>
</evidence>
<dbReference type="InterPro" id="IPR004045">
    <property type="entry name" value="Glutathione_S-Trfase_N"/>
</dbReference>
<dbReference type="GO" id="GO:0005737">
    <property type="term" value="C:cytoplasm"/>
    <property type="evidence" value="ECO:0007669"/>
    <property type="project" value="TreeGrafter"/>
</dbReference>
<dbReference type="SFLD" id="SFLDS00019">
    <property type="entry name" value="Glutathione_Transferase_(cytos"/>
    <property type="match status" value="1"/>
</dbReference>
<organism evidence="5 6">
    <name type="scientific">Henriciella algicola</name>
    <dbReference type="NCBI Taxonomy" id="1608422"/>
    <lineage>
        <taxon>Bacteria</taxon>
        <taxon>Pseudomonadati</taxon>
        <taxon>Pseudomonadota</taxon>
        <taxon>Alphaproteobacteria</taxon>
        <taxon>Hyphomonadales</taxon>
        <taxon>Hyphomonadaceae</taxon>
        <taxon>Henriciella</taxon>
    </lineage>
</organism>
<reference evidence="5 6" key="1">
    <citation type="submission" date="2018-08" db="EMBL/GenBank/DDBJ databases">
        <title>Henriciella mobilis sp. nov., isolated from seawater.</title>
        <authorList>
            <person name="Cheng H."/>
            <person name="Wu Y.-H."/>
            <person name="Xu X.-W."/>
            <person name="Guo L.-L."/>
        </authorList>
    </citation>
    <scope>NUCLEOTIDE SEQUENCE [LARGE SCALE GENOMIC DNA]</scope>
    <source>
        <strain evidence="5 6">CCUG67844</strain>
    </source>
</reference>
<comment type="caution">
    <text evidence="5">The sequence shown here is derived from an EMBL/GenBank/DDBJ whole genome shotgun (WGS) entry which is preliminary data.</text>
</comment>
<dbReference type="RefSeq" id="WP_119452273.1">
    <property type="nucleotide sequence ID" value="NZ_QWGA01000002.1"/>
</dbReference>